<protein>
    <submittedName>
        <fullName evidence="1">Uncharacterized protein</fullName>
    </submittedName>
</protein>
<proteinExistence type="predicted"/>
<accession>A0A5D0MK52</accession>
<sequence length="192" mass="23170">MFDRKEIKQLENFLFREWLSIIRHDLNNYLTVMLNYSNFIEEDKIKDRLKKSVKETITYLQNSAEEKYGLEKKYNKPLDVESFVELLKTKLNEFDLDISIKSSLNFTENSINNSNLHLIIVRYLLDTFKKNERMFLKIEDNVDYLCLTFKFEDSFFVKEEDLALLIIKRYFSKKSIDVNFKNDKNIVIKIPF</sequence>
<dbReference type="EMBL" id="VSIX01000012">
    <property type="protein sequence ID" value="TYB31973.1"/>
    <property type="molecule type" value="Genomic_DNA"/>
</dbReference>
<evidence type="ECO:0000313" key="2">
    <source>
        <dbReference type="Proteomes" id="UP000324143"/>
    </source>
</evidence>
<organism evidence="1 2">
    <name type="scientific">Candidatus Mcinerneyibacterium aminivorans</name>
    <dbReference type="NCBI Taxonomy" id="2703815"/>
    <lineage>
        <taxon>Bacteria</taxon>
        <taxon>Candidatus Macinerneyibacteriota</taxon>
        <taxon>Candidatus Mcinerneyibacteria</taxon>
        <taxon>Candidatus Mcinerneyibacteriales</taxon>
        <taxon>Candidatus Mcinerneyibacteriaceae</taxon>
        <taxon>Candidatus Mcinerneyibacterium</taxon>
    </lineage>
</organism>
<gene>
    <name evidence="1" type="ORF">FXF47_01145</name>
</gene>
<reference evidence="1" key="1">
    <citation type="submission" date="2019-08" db="EMBL/GenBank/DDBJ databases">
        <title>Genomic characterization of a novel candidate phylum (ARYD3) from a high temperature, high salinity tertiary oil reservoir in north central Oklahoma, USA.</title>
        <authorList>
            <person name="Youssef N.H."/>
            <person name="Yadav A."/>
            <person name="Elshahed M.S."/>
        </authorList>
    </citation>
    <scope>NUCLEOTIDE SEQUENCE [LARGE SCALE GENOMIC DNA]</scope>
    <source>
        <strain evidence="1">ARYD3</strain>
    </source>
</reference>
<evidence type="ECO:0000313" key="1">
    <source>
        <dbReference type="EMBL" id="TYB31973.1"/>
    </source>
</evidence>
<comment type="caution">
    <text evidence="1">The sequence shown here is derived from an EMBL/GenBank/DDBJ whole genome shotgun (WGS) entry which is preliminary data.</text>
</comment>
<dbReference type="AlphaFoldDB" id="A0A5D0MK52"/>
<dbReference type="Proteomes" id="UP000324143">
    <property type="component" value="Unassembled WGS sequence"/>
</dbReference>
<keyword evidence="2" id="KW-1185">Reference proteome</keyword>
<name>A0A5D0MK52_9BACT</name>